<dbReference type="AlphaFoldDB" id="A0A6A5SRS4"/>
<gene>
    <name evidence="1" type="ORF">EJ02DRAFT_512494</name>
</gene>
<dbReference type="EMBL" id="ML976049">
    <property type="protein sequence ID" value="KAF1941316.1"/>
    <property type="molecule type" value="Genomic_DNA"/>
</dbReference>
<accession>A0A6A5SRS4</accession>
<protein>
    <submittedName>
        <fullName evidence="1">Uncharacterized protein</fullName>
    </submittedName>
</protein>
<proteinExistence type="predicted"/>
<name>A0A6A5SRS4_9PLEO</name>
<organism evidence="1 2">
    <name type="scientific">Clathrospora elynae</name>
    <dbReference type="NCBI Taxonomy" id="706981"/>
    <lineage>
        <taxon>Eukaryota</taxon>
        <taxon>Fungi</taxon>
        <taxon>Dikarya</taxon>
        <taxon>Ascomycota</taxon>
        <taxon>Pezizomycotina</taxon>
        <taxon>Dothideomycetes</taxon>
        <taxon>Pleosporomycetidae</taxon>
        <taxon>Pleosporales</taxon>
        <taxon>Diademaceae</taxon>
        <taxon>Clathrospora</taxon>
    </lineage>
</organism>
<sequence>MPEARIKLVSTDKSSHPRLWRTPPPQVRRLVFLERQAHDHIRTPSPFDLTSRLERRLARKMEQYEKLIPFTIDGNDPCIIKHKPDRLYFEKNIIELEEREHFTQERIRRSEIFWADRYHKSIKGILLKVFSVSARDYEMSRRGYSQLFNSHPLSVETTQIPALLHELPRLPCHRLEGELREFCELTLPELLSFIGFHCTFIPAGSSSIRDAGLVLHVP</sequence>
<keyword evidence="2" id="KW-1185">Reference proteome</keyword>
<reference evidence="1" key="1">
    <citation type="journal article" date="2020" name="Stud. Mycol.">
        <title>101 Dothideomycetes genomes: a test case for predicting lifestyles and emergence of pathogens.</title>
        <authorList>
            <person name="Haridas S."/>
            <person name="Albert R."/>
            <person name="Binder M."/>
            <person name="Bloem J."/>
            <person name="Labutti K."/>
            <person name="Salamov A."/>
            <person name="Andreopoulos B."/>
            <person name="Baker S."/>
            <person name="Barry K."/>
            <person name="Bills G."/>
            <person name="Bluhm B."/>
            <person name="Cannon C."/>
            <person name="Castanera R."/>
            <person name="Culley D."/>
            <person name="Daum C."/>
            <person name="Ezra D."/>
            <person name="Gonzalez J."/>
            <person name="Henrissat B."/>
            <person name="Kuo A."/>
            <person name="Liang C."/>
            <person name="Lipzen A."/>
            <person name="Lutzoni F."/>
            <person name="Magnuson J."/>
            <person name="Mondo S."/>
            <person name="Nolan M."/>
            <person name="Ohm R."/>
            <person name="Pangilinan J."/>
            <person name="Park H.-J."/>
            <person name="Ramirez L."/>
            <person name="Alfaro M."/>
            <person name="Sun H."/>
            <person name="Tritt A."/>
            <person name="Yoshinaga Y."/>
            <person name="Zwiers L.-H."/>
            <person name="Turgeon B."/>
            <person name="Goodwin S."/>
            <person name="Spatafora J."/>
            <person name="Crous P."/>
            <person name="Grigoriev I."/>
        </authorList>
    </citation>
    <scope>NUCLEOTIDE SEQUENCE</scope>
    <source>
        <strain evidence="1">CBS 161.51</strain>
    </source>
</reference>
<evidence type="ECO:0000313" key="2">
    <source>
        <dbReference type="Proteomes" id="UP000800038"/>
    </source>
</evidence>
<dbReference type="Proteomes" id="UP000800038">
    <property type="component" value="Unassembled WGS sequence"/>
</dbReference>
<evidence type="ECO:0000313" key="1">
    <source>
        <dbReference type="EMBL" id="KAF1941316.1"/>
    </source>
</evidence>